<accession>A0A292PY25</accession>
<dbReference type="Pfam" id="PF13843">
    <property type="entry name" value="DDE_Tnp_1_7"/>
    <property type="match status" value="1"/>
</dbReference>
<evidence type="ECO:0000259" key="1">
    <source>
        <dbReference type="Pfam" id="PF13843"/>
    </source>
</evidence>
<proteinExistence type="predicted"/>
<feature type="domain" description="PiggyBac transposable element-derived protein" evidence="1">
    <location>
        <begin position="1"/>
        <end position="190"/>
    </location>
</feature>
<keyword evidence="3" id="KW-1185">Reference proteome</keyword>
<dbReference type="PANTHER" id="PTHR46599">
    <property type="entry name" value="PIGGYBAC TRANSPOSABLE ELEMENT-DERIVED PROTEIN 4"/>
    <property type="match status" value="1"/>
</dbReference>
<evidence type="ECO:0000313" key="2">
    <source>
        <dbReference type="EMBL" id="CUS11327.1"/>
    </source>
</evidence>
<sequence>MALHSEPSIGDYWKIPDGFFPDHPVRYYISRNRFEQIDRFLYCTEPGQSFESPFGRVIHLSDYIKTRAQKYYKPGPNLAVDEMIQRFQGRASEIVNIPHKPTPKGFKIWVLGCSGYILNWMFHAKGKDRGPVELDPIWVEYGFIPTEAVPLTLVLHRDPHTGQRMLEANKHIVWFDNLFTTIPLLETLRELAKKSVIQLAWKDAQIVLFASTVALPHE</sequence>
<dbReference type="PANTHER" id="PTHR46599:SF3">
    <property type="entry name" value="PIGGYBAC TRANSPOSABLE ELEMENT-DERIVED PROTEIN 4"/>
    <property type="match status" value="1"/>
</dbReference>
<name>A0A292PY25_9PEZI</name>
<organism evidence="2 3">
    <name type="scientific">Tuber aestivum</name>
    <name type="common">summer truffle</name>
    <dbReference type="NCBI Taxonomy" id="59557"/>
    <lineage>
        <taxon>Eukaryota</taxon>
        <taxon>Fungi</taxon>
        <taxon>Dikarya</taxon>
        <taxon>Ascomycota</taxon>
        <taxon>Pezizomycotina</taxon>
        <taxon>Pezizomycetes</taxon>
        <taxon>Pezizales</taxon>
        <taxon>Tuberaceae</taxon>
        <taxon>Tuber</taxon>
    </lineage>
</organism>
<dbReference type="Proteomes" id="UP001412239">
    <property type="component" value="Unassembled WGS sequence"/>
</dbReference>
<gene>
    <name evidence="2" type="ORF">GSTUAT00004605001</name>
</gene>
<dbReference type="EMBL" id="LN891025">
    <property type="protein sequence ID" value="CUS11327.1"/>
    <property type="molecule type" value="Genomic_DNA"/>
</dbReference>
<reference evidence="2" key="1">
    <citation type="submission" date="2015-10" db="EMBL/GenBank/DDBJ databases">
        <authorList>
            <person name="Regsiter A."/>
            <person name="william w."/>
        </authorList>
    </citation>
    <scope>NUCLEOTIDE SEQUENCE</scope>
    <source>
        <strain evidence="2">Montdore</strain>
    </source>
</reference>
<protein>
    <recommendedName>
        <fullName evidence="1">PiggyBac transposable element-derived protein domain-containing protein</fullName>
    </recommendedName>
</protein>
<evidence type="ECO:0000313" key="3">
    <source>
        <dbReference type="Proteomes" id="UP001412239"/>
    </source>
</evidence>
<dbReference type="AlphaFoldDB" id="A0A292PY25"/>
<dbReference type="InterPro" id="IPR029526">
    <property type="entry name" value="PGBD"/>
</dbReference>